<evidence type="ECO:0000313" key="1">
    <source>
        <dbReference type="EnsemblMetazoa" id="XP_030837220"/>
    </source>
</evidence>
<keyword evidence="2" id="KW-1185">Reference proteome</keyword>
<accession>A0A7M7NJ08</accession>
<dbReference type="KEGG" id="spu:105440957"/>
<evidence type="ECO:0000313" key="2">
    <source>
        <dbReference type="Proteomes" id="UP000007110"/>
    </source>
</evidence>
<proteinExistence type="predicted"/>
<sequence>MGVGMHPHQWYKTELSPGRTDKTHLYSSLQSYGRYTFVVEQSSGRPFVLDHGEVGDLDLNGPSQYLQLDPLEETPFADVFGLQSLPEWPPRWDNVDMELYKVQKDESADIGAGVVGNQDSNNESRRRIFIIQRKMEKQLKRSVSVRSEMPTLSIELLQELSDLDETIFRGMNKNASFQEAEIIFSSTVCLNASFPTTG</sequence>
<dbReference type="GeneID" id="105440957"/>
<reference evidence="1" key="2">
    <citation type="submission" date="2021-01" db="UniProtKB">
        <authorList>
            <consortium name="EnsemblMetazoa"/>
        </authorList>
    </citation>
    <scope>IDENTIFICATION</scope>
</reference>
<dbReference type="AlphaFoldDB" id="A0A7M7NJ08"/>
<protein>
    <submittedName>
        <fullName evidence="1">Uncharacterized protein</fullName>
    </submittedName>
</protein>
<reference evidence="2" key="1">
    <citation type="submission" date="2015-02" db="EMBL/GenBank/DDBJ databases">
        <title>Genome sequencing for Strongylocentrotus purpuratus.</title>
        <authorList>
            <person name="Murali S."/>
            <person name="Liu Y."/>
            <person name="Vee V."/>
            <person name="English A."/>
            <person name="Wang M."/>
            <person name="Skinner E."/>
            <person name="Han Y."/>
            <person name="Muzny D.M."/>
            <person name="Worley K.C."/>
            <person name="Gibbs R.A."/>
        </authorList>
    </citation>
    <scope>NUCLEOTIDE SEQUENCE</scope>
</reference>
<dbReference type="InParanoid" id="A0A7M7NJ08"/>
<dbReference type="EnsemblMetazoa" id="XM_030981360">
    <property type="protein sequence ID" value="XP_030837220"/>
    <property type="gene ID" value="LOC105440957"/>
</dbReference>
<dbReference type="Proteomes" id="UP000007110">
    <property type="component" value="Unassembled WGS sequence"/>
</dbReference>
<dbReference type="RefSeq" id="XP_030837220.1">
    <property type="nucleotide sequence ID" value="XM_030981360.1"/>
</dbReference>
<name>A0A7M7NJ08_STRPU</name>
<organism evidence="1 2">
    <name type="scientific">Strongylocentrotus purpuratus</name>
    <name type="common">Purple sea urchin</name>
    <dbReference type="NCBI Taxonomy" id="7668"/>
    <lineage>
        <taxon>Eukaryota</taxon>
        <taxon>Metazoa</taxon>
        <taxon>Echinodermata</taxon>
        <taxon>Eleutherozoa</taxon>
        <taxon>Echinozoa</taxon>
        <taxon>Echinoidea</taxon>
        <taxon>Euechinoidea</taxon>
        <taxon>Echinacea</taxon>
        <taxon>Camarodonta</taxon>
        <taxon>Echinidea</taxon>
        <taxon>Strongylocentrotidae</taxon>
        <taxon>Strongylocentrotus</taxon>
    </lineage>
</organism>